<keyword evidence="3" id="KW-1185">Reference proteome</keyword>
<comment type="caution">
    <text evidence="2">The sequence shown here is derived from an EMBL/GenBank/DDBJ whole genome shotgun (WGS) entry which is preliminary data.</text>
</comment>
<evidence type="ECO:0000313" key="2">
    <source>
        <dbReference type="EMBL" id="RLN04514.1"/>
    </source>
</evidence>
<organism evidence="2 3">
    <name type="scientific">Panicum miliaceum</name>
    <name type="common">Proso millet</name>
    <name type="synonym">Broomcorn millet</name>
    <dbReference type="NCBI Taxonomy" id="4540"/>
    <lineage>
        <taxon>Eukaryota</taxon>
        <taxon>Viridiplantae</taxon>
        <taxon>Streptophyta</taxon>
        <taxon>Embryophyta</taxon>
        <taxon>Tracheophyta</taxon>
        <taxon>Spermatophyta</taxon>
        <taxon>Magnoliopsida</taxon>
        <taxon>Liliopsida</taxon>
        <taxon>Poales</taxon>
        <taxon>Poaceae</taxon>
        <taxon>PACMAD clade</taxon>
        <taxon>Panicoideae</taxon>
        <taxon>Panicodae</taxon>
        <taxon>Paniceae</taxon>
        <taxon>Panicinae</taxon>
        <taxon>Panicum</taxon>
        <taxon>Panicum sect. Panicum</taxon>
    </lineage>
</organism>
<feature type="compositionally biased region" description="Basic residues" evidence="1">
    <location>
        <begin position="1"/>
        <end position="14"/>
    </location>
</feature>
<protein>
    <submittedName>
        <fullName evidence="2">Uncharacterized protein</fullName>
    </submittedName>
</protein>
<sequence length="164" mass="18923">MARIKRHATRRLWRRSREEKRRLSEGGGGTVTQQTSEADNQSNSDLKIVLEDLTVEEIDRAYHCVFHFNEVYGSLLLKEEGLRDDIEKFCQLKASMDEKITNIKMMIRSPDSESERIKKLKAATRRSSELQDVILTLEQDLAGVKLEQTVAEANYVQLMSTYSQ</sequence>
<proteinExistence type="predicted"/>
<dbReference type="Proteomes" id="UP000275267">
    <property type="component" value="Unassembled WGS sequence"/>
</dbReference>
<dbReference type="AlphaFoldDB" id="A0A3L6RJ20"/>
<gene>
    <name evidence="2" type="ORF">C2845_PM13G15660</name>
</gene>
<feature type="region of interest" description="Disordered" evidence="1">
    <location>
        <begin position="1"/>
        <end position="43"/>
    </location>
</feature>
<dbReference type="EMBL" id="PQIB02000008">
    <property type="protein sequence ID" value="RLN04514.1"/>
    <property type="molecule type" value="Genomic_DNA"/>
</dbReference>
<dbReference type="OrthoDB" id="10321352at2759"/>
<accession>A0A3L6RJ20</accession>
<feature type="compositionally biased region" description="Polar residues" evidence="1">
    <location>
        <begin position="31"/>
        <end position="43"/>
    </location>
</feature>
<feature type="compositionally biased region" description="Basic and acidic residues" evidence="1">
    <location>
        <begin position="15"/>
        <end position="24"/>
    </location>
</feature>
<reference evidence="3" key="1">
    <citation type="journal article" date="2019" name="Nat. Commun.">
        <title>The genome of broomcorn millet.</title>
        <authorList>
            <person name="Zou C."/>
            <person name="Miki D."/>
            <person name="Li D."/>
            <person name="Tang Q."/>
            <person name="Xiao L."/>
            <person name="Rajput S."/>
            <person name="Deng P."/>
            <person name="Jia W."/>
            <person name="Huang R."/>
            <person name="Zhang M."/>
            <person name="Sun Y."/>
            <person name="Hu J."/>
            <person name="Fu X."/>
            <person name="Schnable P.S."/>
            <person name="Li F."/>
            <person name="Zhang H."/>
            <person name="Feng B."/>
            <person name="Zhu X."/>
            <person name="Liu R."/>
            <person name="Schnable J.C."/>
            <person name="Zhu J.-K."/>
            <person name="Zhang H."/>
        </authorList>
    </citation>
    <scope>NUCLEOTIDE SEQUENCE [LARGE SCALE GENOMIC DNA]</scope>
</reference>
<name>A0A3L6RJ20_PANMI</name>
<evidence type="ECO:0000313" key="3">
    <source>
        <dbReference type="Proteomes" id="UP000275267"/>
    </source>
</evidence>
<evidence type="ECO:0000256" key="1">
    <source>
        <dbReference type="SAM" id="MobiDB-lite"/>
    </source>
</evidence>